<dbReference type="RefSeq" id="XP_062644447.1">
    <property type="nucleotide sequence ID" value="XM_062797187.1"/>
</dbReference>
<evidence type="ECO:0000313" key="2">
    <source>
        <dbReference type="Proteomes" id="UP001302602"/>
    </source>
</evidence>
<reference evidence="1" key="1">
    <citation type="journal article" date="2023" name="Mol. Phylogenet. Evol.">
        <title>Genome-scale phylogeny and comparative genomics of the fungal order Sordariales.</title>
        <authorList>
            <person name="Hensen N."/>
            <person name="Bonometti L."/>
            <person name="Westerberg I."/>
            <person name="Brannstrom I.O."/>
            <person name="Guillou S."/>
            <person name="Cros-Aarteil S."/>
            <person name="Calhoun S."/>
            <person name="Haridas S."/>
            <person name="Kuo A."/>
            <person name="Mondo S."/>
            <person name="Pangilinan J."/>
            <person name="Riley R."/>
            <person name="LaButti K."/>
            <person name="Andreopoulos B."/>
            <person name="Lipzen A."/>
            <person name="Chen C."/>
            <person name="Yan M."/>
            <person name="Daum C."/>
            <person name="Ng V."/>
            <person name="Clum A."/>
            <person name="Steindorff A."/>
            <person name="Ohm R.A."/>
            <person name="Martin F."/>
            <person name="Silar P."/>
            <person name="Natvig D.O."/>
            <person name="Lalanne C."/>
            <person name="Gautier V."/>
            <person name="Ament-Velasquez S.L."/>
            <person name="Kruys A."/>
            <person name="Hutchinson M.I."/>
            <person name="Powell A.J."/>
            <person name="Barry K."/>
            <person name="Miller A.N."/>
            <person name="Grigoriev I.V."/>
            <person name="Debuchy R."/>
            <person name="Gladieux P."/>
            <person name="Hiltunen Thoren M."/>
            <person name="Johannesson H."/>
        </authorList>
    </citation>
    <scope>NUCLEOTIDE SEQUENCE</scope>
    <source>
        <strain evidence="1">CBS 731.68</strain>
    </source>
</reference>
<evidence type="ECO:0000313" key="1">
    <source>
        <dbReference type="EMBL" id="KAK4120676.1"/>
    </source>
</evidence>
<comment type="caution">
    <text evidence="1">The sequence shown here is derived from an EMBL/GenBank/DDBJ whole genome shotgun (WGS) entry which is preliminary data.</text>
</comment>
<name>A0AAN6TVF7_9PEZI</name>
<accession>A0AAN6TVF7</accession>
<dbReference type="AlphaFoldDB" id="A0AAN6TVF7"/>
<protein>
    <submittedName>
        <fullName evidence="1">Uncharacterized protein</fullName>
    </submittedName>
</protein>
<dbReference type="Proteomes" id="UP001302602">
    <property type="component" value="Unassembled WGS sequence"/>
</dbReference>
<organism evidence="1 2">
    <name type="scientific">Parathielavia appendiculata</name>
    <dbReference type="NCBI Taxonomy" id="2587402"/>
    <lineage>
        <taxon>Eukaryota</taxon>
        <taxon>Fungi</taxon>
        <taxon>Dikarya</taxon>
        <taxon>Ascomycota</taxon>
        <taxon>Pezizomycotina</taxon>
        <taxon>Sordariomycetes</taxon>
        <taxon>Sordariomycetidae</taxon>
        <taxon>Sordariales</taxon>
        <taxon>Chaetomiaceae</taxon>
        <taxon>Parathielavia</taxon>
    </lineage>
</organism>
<proteinExistence type="predicted"/>
<gene>
    <name evidence="1" type="ORF">N657DRAFT_692886</name>
</gene>
<dbReference type="EMBL" id="MU853237">
    <property type="protein sequence ID" value="KAK4120676.1"/>
    <property type="molecule type" value="Genomic_DNA"/>
</dbReference>
<reference evidence="1" key="2">
    <citation type="submission" date="2023-05" db="EMBL/GenBank/DDBJ databases">
        <authorList>
            <consortium name="Lawrence Berkeley National Laboratory"/>
            <person name="Steindorff A."/>
            <person name="Hensen N."/>
            <person name="Bonometti L."/>
            <person name="Westerberg I."/>
            <person name="Brannstrom I.O."/>
            <person name="Guillou S."/>
            <person name="Cros-Aarteil S."/>
            <person name="Calhoun S."/>
            <person name="Haridas S."/>
            <person name="Kuo A."/>
            <person name="Mondo S."/>
            <person name="Pangilinan J."/>
            <person name="Riley R."/>
            <person name="Labutti K."/>
            <person name="Andreopoulos B."/>
            <person name="Lipzen A."/>
            <person name="Chen C."/>
            <person name="Yanf M."/>
            <person name="Daum C."/>
            <person name="Ng V."/>
            <person name="Clum A."/>
            <person name="Ohm R."/>
            <person name="Martin F."/>
            <person name="Silar P."/>
            <person name="Natvig D."/>
            <person name="Lalanne C."/>
            <person name="Gautier V."/>
            <person name="Ament-Velasquez S.L."/>
            <person name="Kruys A."/>
            <person name="Hutchinson M.I."/>
            <person name="Powell A.J."/>
            <person name="Barry K."/>
            <person name="Miller A.N."/>
            <person name="Grigoriev I.V."/>
            <person name="Debuchy R."/>
            <person name="Gladieux P."/>
            <person name="Thoren M.H."/>
            <person name="Johannesson H."/>
        </authorList>
    </citation>
    <scope>NUCLEOTIDE SEQUENCE</scope>
    <source>
        <strain evidence="1">CBS 731.68</strain>
    </source>
</reference>
<keyword evidence="2" id="KW-1185">Reference proteome</keyword>
<dbReference type="GeneID" id="87833954"/>
<sequence>MTHNKGAKIKVPAPDRWQYPGMVSQEDDPYITWELRHPGTENYVGVTPPEFINELSQTLWEHSTPEDSRVDGNTRITQIPAAKSSRADGYPFNYMIPTAWNKGTAWFVRGVSNDDKAPIYLMTAAHNLVKQVSRKIDAWGRPLDRSAISQGLTWPPEKPWPDRGLSFPPINKKFALKTWPYKGMLKGRARADAVLIVSERRETFLKDPHGHRLDIAALRLHKAFPGDFPSDVLSAAPYIHSLPLGFKTHSNAFFMGVGILGSLDKFIEKGGVYILRDPAHRNQHAAETNAMTVFDFRSWGTIELPEWPGYRPSLPGLGYVQPYTSEGVEIFNGTLVHRLPNKRMRPGVSNGPGIWGLVLKNGEGEVVDKLEMAVCCMVIEDEDPVEQGSYKSGGAIFSSTAMAPGPNIKAADPAVLLRQLGAEDLKWQSVTFGDHQLCNYPGSSLNR</sequence>